<dbReference type="InterPro" id="IPR024526">
    <property type="entry name" value="DUF3807"/>
</dbReference>
<protein>
    <submittedName>
        <fullName evidence="2">Uncharacterized protein</fullName>
    </submittedName>
</protein>
<dbReference type="AlphaFoldDB" id="A0A8H6D151"/>
<keyword evidence="3" id="KW-1185">Reference proteome</keyword>
<proteinExistence type="predicted"/>
<dbReference type="EMBL" id="JAAQPF010000519">
    <property type="protein sequence ID" value="KAF5700571.1"/>
    <property type="molecule type" value="Genomic_DNA"/>
</dbReference>
<sequence length="333" mass="38274">MDTALPLQQDGENRHSPDDIKATVPAPEESNMSNIQRHPHANRRTPEPQDDRQPNNSDPPDTPGVLEPFNWDEFEARYEAALQEADEREQEILKEADALSKYFKIWAASASAHDDERAAKRLQTRRRFVNLAEDKMERKQQHYDQVVRAFESALALLKSHTTNAHVIPNIFTDDLVAFHESHFSYTAVAVFGSEFLDSPSQDQTQDEAVDDTWEEDDDSLGYYADGVKRTLTDAQIEIFRHSELETLRKEKERAKHLRSKETAPSSEVMDLSDTTHISTQTKNMTSSLPTSFQSNKKRKKKKGLQRPRPEPKPDLRKRTWDVVDKGLDSLEYD</sequence>
<evidence type="ECO:0000256" key="1">
    <source>
        <dbReference type="SAM" id="MobiDB-lite"/>
    </source>
</evidence>
<comment type="caution">
    <text evidence="2">The sequence shown here is derived from an EMBL/GenBank/DDBJ whole genome shotgun (WGS) entry which is preliminary data.</text>
</comment>
<organism evidence="2 3">
    <name type="scientific">Fusarium globosum</name>
    <dbReference type="NCBI Taxonomy" id="78864"/>
    <lineage>
        <taxon>Eukaryota</taxon>
        <taxon>Fungi</taxon>
        <taxon>Dikarya</taxon>
        <taxon>Ascomycota</taxon>
        <taxon>Pezizomycotina</taxon>
        <taxon>Sordariomycetes</taxon>
        <taxon>Hypocreomycetidae</taxon>
        <taxon>Hypocreales</taxon>
        <taxon>Nectriaceae</taxon>
        <taxon>Fusarium</taxon>
        <taxon>Fusarium fujikuroi species complex</taxon>
    </lineage>
</organism>
<feature type="compositionally biased region" description="Basic and acidic residues" evidence="1">
    <location>
        <begin position="44"/>
        <end position="53"/>
    </location>
</feature>
<feature type="region of interest" description="Disordered" evidence="1">
    <location>
        <begin position="1"/>
        <end position="69"/>
    </location>
</feature>
<feature type="compositionally biased region" description="Basic residues" evidence="1">
    <location>
        <begin position="295"/>
        <end position="305"/>
    </location>
</feature>
<feature type="region of interest" description="Disordered" evidence="1">
    <location>
        <begin position="250"/>
        <end position="320"/>
    </location>
</feature>
<feature type="compositionally biased region" description="Basic and acidic residues" evidence="1">
    <location>
        <begin position="11"/>
        <end position="21"/>
    </location>
</feature>
<feature type="compositionally biased region" description="Polar residues" evidence="1">
    <location>
        <begin position="272"/>
        <end position="294"/>
    </location>
</feature>
<gene>
    <name evidence="2" type="ORF">FGLOB1_10703</name>
</gene>
<evidence type="ECO:0000313" key="3">
    <source>
        <dbReference type="Proteomes" id="UP000532311"/>
    </source>
</evidence>
<dbReference type="Proteomes" id="UP000532311">
    <property type="component" value="Unassembled WGS sequence"/>
</dbReference>
<accession>A0A8H6D151</accession>
<name>A0A8H6D151_9HYPO</name>
<feature type="compositionally biased region" description="Basic and acidic residues" evidence="1">
    <location>
        <begin position="307"/>
        <end position="320"/>
    </location>
</feature>
<reference evidence="2 3" key="1">
    <citation type="submission" date="2020-05" db="EMBL/GenBank/DDBJ databases">
        <title>Identification and distribution of gene clusters putatively required for synthesis of sphingolipid metabolism inhibitors in phylogenetically diverse species of the filamentous fungus Fusarium.</title>
        <authorList>
            <person name="Kim H.-S."/>
            <person name="Busman M."/>
            <person name="Brown D.W."/>
            <person name="Divon H."/>
            <person name="Uhlig S."/>
            <person name="Proctor R.H."/>
        </authorList>
    </citation>
    <scope>NUCLEOTIDE SEQUENCE [LARGE SCALE GENOMIC DNA]</scope>
    <source>
        <strain evidence="2 3">NRRL 26131</strain>
    </source>
</reference>
<dbReference type="Pfam" id="PF12720">
    <property type="entry name" value="DUF3807"/>
    <property type="match status" value="1"/>
</dbReference>
<dbReference type="PANTHER" id="PTHR40642:SF1">
    <property type="entry name" value="YALI0F31295P"/>
    <property type="match status" value="1"/>
</dbReference>
<dbReference type="PANTHER" id="PTHR40642">
    <property type="entry name" value="YALI0F31295P"/>
    <property type="match status" value="1"/>
</dbReference>
<evidence type="ECO:0000313" key="2">
    <source>
        <dbReference type="EMBL" id="KAF5700571.1"/>
    </source>
</evidence>